<comment type="caution">
    <text evidence="1">The sequence shown here is derived from an EMBL/GenBank/DDBJ whole genome shotgun (WGS) entry which is preliminary data.</text>
</comment>
<evidence type="ECO:0000313" key="2">
    <source>
        <dbReference type="Proteomes" id="UP001595075"/>
    </source>
</evidence>
<reference evidence="1 2" key="1">
    <citation type="journal article" date="2024" name="Commun. Biol.">
        <title>Comparative genomic analysis of thermophilic fungi reveals convergent evolutionary adaptations and gene losses.</title>
        <authorList>
            <person name="Steindorff A.S."/>
            <person name="Aguilar-Pontes M.V."/>
            <person name="Robinson A.J."/>
            <person name="Andreopoulos B."/>
            <person name="LaButti K."/>
            <person name="Kuo A."/>
            <person name="Mondo S."/>
            <person name="Riley R."/>
            <person name="Otillar R."/>
            <person name="Haridas S."/>
            <person name="Lipzen A."/>
            <person name="Grimwood J."/>
            <person name="Schmutz J."/>
            <person name="Clum A."/>
            <person name="Reid I.D."/>
            <person name="Moisan M.C."/>
            <person name="Butler G."/>
            <person name="Nguyen T.T.M."/>
            <person name="Dewar K."/>
            <person name="Conant G."/>
            <person name="Drula E."/>
            <person name="Henrissat B."/>
            <person name="Hansel C."/>
            <person name="Singer S."/>
            <person name="Hutchinson M.I."/>
            <person name="de Vries R.P."/>
            <person name="Natvig D.O."/>
            <person name="Powell A.J."/>
            <person name="Tsang A."/>
            <person name="Grigoriev I.V."/>
        </authorList>
    </citation>
    <scope>NUCLEOTIDE SEQUENCE [LARGE SCALE GENOMIC DNA]</scope>
    <source>
        <strain evidence="1 2">CBS 494.80</strain>
    </source>
</reference>
<accession>A0ABR4CZ64</accession>
<organism evidence="1 2">
    <name type="scientific">Oculimacula yallundae</name>
    <dbReference type="NCBI Taxonomy" id="86028"/>
    <lineage>
        <taxon>Eukaryota</taxon>
        <taxon>Fungi</taxon>
        <taxon>Dikarya</taxon>
        <taxon>Ascomycota</taxon>
        <taxon>Pezizomycotina</taxon>
        <taxon>Leotiomycetes</taxon>
        <taxon>Helotiales</taxon>
        <taxon>Ploettnerulaceae</taxon>
        <taxon>Oculimacula</taxon>
    </lineage>
</organism>
<dbReference type="Proteomes" id="UP001595075">
    <property type="component" value="Unassembled WGS sequence"/>
</dbReference>
<proteinExistence type="predicted"/>
<gene>
    <name evidence="1" type="ORF">VTL71DRAFT_134</name>
</gene>
<name>A0ABR4CZ64_9HELO</name>
<evidence type="ECO:0000313" key="1">
    <source>
        <dbReference type="EMBL" id="KAL2075192.1"/>
    </source>
</evidence>
<evidence type="ECO:0008006" key="3">
    <source>
        <dbReference type="Google" id="ProtNLM"/>
    </source>
</evidence>
<protein>
    <recommendedName>
        <fullName evidence="3">Apple domain-containing protein</fullName>
    </recommendedName>
</protein>
<keyword evidence="2" id="KW-1185">Reference proteome</keyword>
<dbReference type="EMBL" id="JAZHXI010000001">
    <property type="protein sequence ID" value="KAL2075192.1"/>
    <property type="molecule type" value="Genomic_DNA"/>
</dbReference>
<sequence length="175" mass="19162">MKFSNILIPSMAFPTFVQGGNIAKSSTFLTLATTSIPSINTVKIHPKPSRTSPLARPSPTYPHGHPLCNIPNASLQPGPSFAIPITHQQSGSNLKLCIQQCRADLGSNGTRADSNTNGDETGNGSGDIKRGKCLSTLYEDRYTMCLFYDVRVEDTARIEDDRFRYTSWDNDCFGV</sequence>